<dbReference type="EMBL" id="JASNRB020000034">
    <property type="protein sequence ID" value="MFJ1472103.1"/>
    <property type="molecule type" value="Genomic_DNA"/>
</dbReference>
<sequence length="31" mass="3458">MTKIPEPSTAALMLVAVLAMGAWRRQGVRRF</sequence>
<evidence type="ECO:0000313" key="1">
    <source>
        <dbReference type="EMBL" id="MFJ1472103.1"/>
    </source>
</evidence>
<gene>
    <name evidence="1" type="ORF">QPK29_030660</name>
</gene>
<proteinExistence type="predicted"/>
<reference evidence="1" key="1">
    <citation type="submission" date="2024-11" db="EMBL/GenBank/DDBJ databases">
        <title>Description of Massilia orientalis sp. nov., isolated from rhizosphere soil of Ageratina adenophora.</title>
        <authorList>
            <person name="Wang Y."/>
        </authorList>
    </citation>
    <scope>NUCLEOTIDE SEQUENCE</scope>
    <source>
        <strain evidence="1">YIM B02787</strain>
    </source>
</reference>
<dbReference type="Proteomes" id="UP001168096">
    <property type="component" value="Unassembled WGS sequence"/>
</dbReference>
<organism evidence="1 2">
    <name type="scientific">Massilia orientalis</name>
    <dbReference type="NCBI Taxonomy" id="3050128"/>
    <lineage>
        <taxon>Bacteria</taxon>
        <taxon>Pseudomonadati</taxon>
        <taxon>Pseudomonadota</taxon>
        <taxon>Betaproteobacteria</taxon>
        <taxon>Burkholderiales</taxon>
        <taxon>Oxalobacteraceae</taxon>
        <taxon>Telluria group</taxon>
        <taxon>Massilia</taxon>
    </lineage>
</organism>
<name>A0ACC7MIY5_9BURK</name>
<protein>
    <submittedName>
        <fullName evidence="1">PEP-CTERM sorting domain-containing protein</fullName>
    </submittedName>
</protein>
<evidence type="ECO:0000313" key="2">
    <source>
        <dbReference type="Proteomes" id="UP001168096"/>
    </source>
</evidence>
<comment type="caution">
    <text evidence="1">The sequence shown here is derived from an EMBL/GenBank/DDBJ whole genome shotgun (WGS) entry which is preliminary data.</text>
</comment>
<accession>A0ACC7MIY5</accession>
<keyword evidence="2" id="KW-1185">Reference proteome</keyword>